<dbReference type="InterPro" id="IPR036864">
    <property type="entry name" value="Zn2-C6_fun-type_DNA-bd_sf"/>
</dbReference>
<dbReference type="Proteomes" id="UP000782241">
    <property type="component" value="Unassembled WGS sequence"/>
</dbReference>
<dbReference type="SMART" id="SM00066">
    <property type="entry name" value="GAL4"/>
    <property type="match status" value="1"/>
</dbReference>
<proteinExistence type="predicted"/>
<dbReference type="Pfam" id="PF00172">
    <property type="entry name" value="Zn_clus"/>
    <property type="match status" value="1"/>
</dbReference>
<dbReference type="EMBL" id="JAGPUO010000010">
    <property type="protein sequence ID" value="KAG5660138.1"/>
    <property type="molecule type" value="Genomic_DNA"/>
</dbReference>
<evidence type="ECO:0000313" key="3">
    <source>
        <dbReference type="EMBL" id="KAG5660138.1"/>
    </source>
</evidence>
<name>A0A9P7H5C6_9HYPO</name>
<evidence type="ECO:0000313" key="4">
    <source>
        <dbReference type="Proteomes" id="UP000782241"/>
    </source>
</evidence>
<comment type="caution">
    <text evidence="3">The sequence shown here is derived from an EMBL/GenBank/DDBJ whole genome shotgun (WGS) entry which is preliminary data.</text>
</comment>
<dbReference type="GO" id="GO:0000981">
    <property type="term" value="F:DNA-binding transcription factor activity, RNA polymerase II-specific"/>
    <property type="evidence" value="ECO:0007669"/>
    <property type="project" value="InterPro"/>
</dbReference>
<organism evidence="3 4">
    <name type="scientific">Fusarium avenaceum</name>
    <dbReference type="NCBI Taxonomy" id="40199"/>
    <lineage>
        <taxon>Eukaryota</taxon>
        <taxon>Fungi</taxon>
        <taxon>Dikarya</taxon>
        <taxon>Ascomycota</taxon>
        <taxon>Pezizomycotina</taxon>
        <taxon>Sordariomycetes</taxon>
        <taxon>Hypocreomycetidae</taxon>
        <taxon>Hypocreales</taxon>
        <taxon>Nectriaceae</taxon>
        <taxon>Fusarium</taxon>
        <taxon>Fusarium tricinctum species complex</taxon>
    </lineage>
</organism>
<dbReference type="CDD" id="cd00067">
    <property type="entry name" value="GAL4"/>
    <property type="match status" value="1"/>
</dbReference>
<dbReference type="Gene3D" id="4.10.240.10">
    <property type="entry name" value="Zn(2)-C6 fungal-type DNA-binding domain"/>
    <property type="match status" value="1"/>
</dbReference>
<dbReference type="PROSITE" id="PS00463">
    <property type="entry name" value="ZN2_CY6_FUNGAL_1"/>
    <property type="match status" value="1"/>
</dbReference>
<keyword evidence="1" id="KW-0539">Nucleus</keyword>
<dbReference type="InterPro" id="IPR001138">
    <property type="entry name" value="Zn2Cys6_DnaBD"/>
</dbReference>
<dbReference type="InterPro" id="IPR053175">
    <property type="entry name" value="DHMBA_Reg_Transcription_Factor"/>
</dbReference>
<dbReference type="SUPFAM" id="SSF57701">
    <property type="entry name" value="Zn2/Cys6 DNA-binding domain"/>
    <property type="match status" value="1"/>
</dbReference>
<evidence type="ECO:0000259" key="2">
    <source>
        <dbReference type="PROSITE" id="PS50048"/>
    </source>
</evidence>
<dbReference type="PANTHER" id="PTHR38791:SF5">
    <property type="entry name" value="TRANSCRIPTION FACTOR DBAG-RELATED"/>
    <property type="match status" value="1"/>
</dbReference>
<keyword evidence="4" id="KW-1185">Reference proteome</keyword>
<protein>
    <recommendedName>
        <fullName evidence="2">Zn(2)-C6 fungal-type domain-containing protein</fullName>
    </recommendedName>
</protein>
<evidence type="ECO:0000256" key="1">
    <source>
        <dbReference type="ARBA" id="ARBA00023242"/>
    </source>
</evidence>
<accession>A0A9P7H5C6</accession>
<dbReference type="PANTHER" id="PTHR38791">
    <property type="entry name" value="ZN(II)2CYS6 TRANSCRIPTION FACTOR (EUROFUNG)-RELATED-RELATED"/>
    <property type="match status" value="1"/>
</dbReference>
<feature type="domain" description="Zn(2)-C6 fungal-type" evidence="2">
    <location>
        <begin position="9"/>
        <end position="37"/>
    </location>
</feature>
<sequence length="536" mass="59516">MVNFGVSRGCDICKKRRKKCDETRPTCLRCARSRRSCPGYKDDTSLFFRHYHPASVCSTPALERWVPGTNYMLDSTALDVFLDNLVVRSSDRSHSRGFLDGMHHIFANSAPKSTLVSAAKIVILGSLANRYRRDSLSGIVQRQYGRLLMDYNTALSQRTGSLSIEHFFTAVLLGLYEVGIQISQFLTLSLTSFQMIVSDNAAPTQHLIHVQGLASILAKGITNSALSSNVGVYSPGAQLVTKGALTHSLGTGVLCPPFENFHRRSLDQIIIKLSPLTSRAEVLLAQSSPSAEALLQLQEDLLALNDEIVYWPDDRPSVWNPKLVGYVSLQGFCFSGPVEEYFDRKLDLSFRHTVNYRLSFVTVYVAAAWNSWRSTHIIYIDHLVHVAKALGQCELIPLHLQKVGRLAAGLKASIPYHLSENVEDYIKQANSGMPFLHTDRLAGGFLLLHPLYAIARCTVVDTRTRQYIANTLRWIGLEMGIRQATVLAGCIQPYDQGPSAMQNSQVSFLDALEGHFLITASMMLEPTQMLSGTALY</sequence>
<dbReference type="AlphaFoldDB" id="A0A9P7H5C6"/>
<reference evidence="3" key="1">
    <citation type="submission" date="2021-04" db="EMBL/GenBank/DDBJ databases">
        <title>Draft genome of Fusarium avenaceum strain F156N33, isolated from an atmospheric sample in Virginia.</title>
        <authorList>
            <person name="Yang S."/>
            <person name="Vinatzer B.A."/>
            <person name="Coleman J."/>
        </authorList>
    </citation>
    <scope>NUCLEOTIDE SEQUENCE</scope>
    <source>
        <strain evidence="3">F156N33</strain>
    </source>
</reference>
<gene>
    <name evidence="3" type="ORF">KAF25_003660</name>
</gene>
<dbReference type="GO" id="GO:0008270">
    <property type="term" value="F:zinc ion binding"/>
    <property type="evidence" value="ECO:0007669"/>
    <property type="project" value="InterPro"/>
</dbReference>
<dbReference type="PROSITE" id="PS50048">
    <property type="entry name" value="ZN2_CY6_FUNGAL_2"/>
    <property type="match status" value="1"/>
</dbReference>